<name>A0A7S3E217_9CHLO</name>
<reference evidence="1" key="1">
    <citation type="submission" date="2021-01" db="EMBL/GenBank/DDBJ databases">
        <authorList>
            <person name="Corre E."/>
            <person name="Pelletier E."/>
            <person name="Niang G."/>
            <person name="Scheremetjew M."/>
            <person name="Finn R."/>
            <person name="Kale V."/>
            <person name="Holt S."/>
            <person name="Cochrane G."/>
            <person name="Meng A."/>
            <person name="Brown T."/>
            <person name="Cohen L."/>
        </authorList>
    </citation>
    <scope>NUCLEOTIDE SEQUENCE</scope>
    <source>
        <strain evidence="1">RCC856</strain>
    </source>
</reference>
<protein>
    <submittedName>
        <fullName evidence="1">Uncharacterized protein</fullName>
    </submittedName>
</protein>
<proteinExistence type="predicted"/>
<dbReference type="EMBL" id="HBHU01005079">
    <property type="protein sequence ID" value="CAE0016916.1"/>
    <property type="molecule type" value="Transcribed_RNA"/>
</dbReference>
<organism evidence="1">
    <name type="scientific">Chloropicon laureae</name>
    <dbReference type="NCBI Taxonomy" id="464258"/>
    <lineage>
        <taxon>Eukaryota</taxon>
        <taxon>Viridiplantae</taxon>
        <taxon>Chlorophyta</taxon>
        <taxon>Chloropicophyceae</taxon>
        <taxon>Chloropicales</taxon>
        <taxon>Chloropicaceae</taxon>
        <taxon>Chloropicon</taxon>
    </lineage>
</organism>
<accession>A0A7S3E217</accession>
<evidence type="ECO:0000313" key="1">
    <source>
        <dbReference type="EMBL" id="CAE0016916.1"/>
    </source>
</evidence>
<gene>
    <name evidence="1" type="ORF">CLAU1311_LOCUS3283</name>
</gene>
<dbReference type="AlphaFoldDB" id="A0A7S3E217"/>
<sequence>MAHAAAHANLCCSGDQAGGATLFHRLSRDPFDGEAEPAMALAERAVQLKMRGAFLQMVRANRNTFPKVIEHVSAILQHQAQMASVAECLSARLPSRLFRQHREDAGKSATHATVAVVSKEGEANSNSKFDSSPLLRVFVGVNSIHLEAVSPQLAQLLGKGKQQVSYSKLERVLEKVTQVVGA</sequence>